<dbReference type="Pfam" id="PF10294">
    <property type="entry name" value="Methyltransf_16"/>
    <property type="match status" value="1"/>
</dbReference>
<evidence type="ECO:0000313" key="1">
    <source>
        <dbReference type="EMBL" id="ORY79101.1"/>
    </source>
</evidence>
<dbReference type="Proteomes" id="UP000193685">
    <property type="component" value="Unassembled WGS sequence"/>
</dbReference>
<dbReference type="PANTHER" id="PTHR14614">
    <property type="entry name" value="HEPATOCELLULAR CARCINOMA-ASSOCIATED ANTIGEN"/>
    <property type="match status" value="1"/>
</dbReference>
<dbReference type="GO" id="GO:0005737">
    <property type="term" value="C:cytoplasm"/>
    <property type="evidence" value="ECO:0007669"/>
    <property type="project" value="TreeGrafter"/>
</dbReference>
<dbReference type="RefSeq" id="XP_040723733.1">
    <property type="nucleotide sequence ID" value="XM_040871467.1"/>
</dbReference>
<dbReference type="GO" id="GO:0032259">
    <property type="term" value="P:methylation"/>
    <property type="evidence" value="ECO:0007669"/>
    <property type="project" value="UniProtKB-KW"/>
</dbReference>
<accession>A0A1Y2F5G2</accession>
<dbReference type="GeneID" id="63788066"/>
<keyword evidence="1" id="KW-0489">Methyltransferase</keyword>
<dbReference type="OrthoDB" id="5333755at2759"/>
<protein>
    <submittedName>
        <fullName evidence="1">Putative methyltransferase-domain-containing protein</fullName>
    </submittedName>
</protein>
<sequence>MLNAAPAYDTKHLSPLYINLITDTTNVSLKICQSQAAGETGSTLWLSSQVLAAHFLDKRPIRNSSSILELGTGTGFLAVLLAVQGHQVYATDTAEFLASGVLQQTLSWNQDAVLKAGGKVSIQIADWHNADWHNASLVLPLADYIIATDVIYHPELIVPFLQILRRCALARPSPVIYFAQEVRVADLLDDFYMQADAMGFNVTIFSADKCS</sequence>
<dbReference type="SUPFAM" id="SSF53335">
    <property type="entry name" value="S-adenosyl-L-methionine-dependent methyltransferases"/>
    <property type="match status" value="1"/>
</dbReference>
<dbReference type="InterPro" id="IPR029063">
    <property type="entry name" value="SAM-dependent_MTases_sf"/>
</dbReference>
<keyword evidence="1" id="KW-0808">Transferase</keyword>
<keyword evidence="2" id="KW-1185">Reference proteome</keyword>
<gene>
    <name evidence="1" type="ORF">BCR37DRAFT_394433</name>
</gene>
<dbReference type="PANTHER" id="PTHR14614:SF162">
    <property type="entry name" value="EXPRESSED PROTEIN"/>
    <property type="match status" value="1"/>
</dbReference>
<dbReference type="EMBL" id="MCFI01000016">
    <property type="protein sequence ID" value="ORY79101.1"/>
    <property type="molecule type" value="Genomic_DNA"/>
</dbReference>
<dbReference type="CDD" id="cd02440">
    <property type="entry name" value="AdoMet_MTases"/>
    <property type="match status" value="1"/>
</dbReference>
<dbReference type="InterPro" id="IPR019410">
    <property type="entry name" value="Methyltransf_16"/>
</dbReference>
<evidence type="ECO:0000313" key="2">
    <source>
        <dbReference type="Proteomes" id="UP000193685"/>
    </source>
</evidence>
<comment type="caution">
    <text evidence="1">The sequence shown here is derived from an EMBL/GenBank/DDBJ whole genome shotgun (WGS) entry which is preliminary data.</text>
</comment>
<name>A0A1Y2F5G2_PROLT</name>
<dbReference type="GO" id="GO:0005634">
    <property type="term" value="C:nucleus"/>
    <property type="evidence" value="ECO:0007669"/>
    <property type="project" value="TreeGrafter"/>
</dbReference>
<dbReference type="GO" id="GO:0008757">
    <property type="term" value="F:S-adenosylmethionine-dependent methyltransferase activity"/>
    <property type="evidence" value="ECO:0007669"/>
    <property type="project" value="UniProtKB-ARBA"/>
</dbReference>
<reference evidence="1 2" key="1">
    <citation type="submission" date="2016-07" db="EMBL/GenBank/DDBJ databases">
        <title>Pervasive Adenine N6-methylation of Active Genes in Fungi.</title>
        <authorList>
            <consortium name="DOE Joint Genome Institute"/>
            <person name="Mondo S.J."/>
            <person name="Dannebaum R.O."/>
            <person name="Kuo R.C."/>
            <person name="Labutti K."/>
            <person name="Haridas S."/>
            <person name="Kuo A."/>
            <person name="Salamov A."/>
            <person name="Ahrendt S.R."/>
            <person name="Lipzen A."/>
            <person name="Sullivan W."/>
            <person name="Andreopoulos W.B."/>
            <person name="Clum A."/>
            <person name="Lindquist E."/>
            <person name="Daum C."/>
            <person name="Ramamoorthy G.K."/>
            <person name="Gryganskyi A."/>
            <person name="Culley D."/>
            <person name="Magnuson J.K."/>
            <person name="James T.Y."/>
            <person name="O'Malley M.A."/>
            <person name="Stajich J.E."/>
            <person name="Spatafora J.W."/>
            <person name="Visel A."/>
            <person name="Grigoriev I.V."/>
        </authorList>
    </citation>
    <scope>NUCLEOTIDE SEQUENCE [LARGE SCALE GENOMIC DNA]</scope>
    <source>
        <strain evidence="1 2">12-1054</strain>
    </source>
</reference>
<dbReference type="AlphaFoldDB" id="A0A1Y2F5G2"/>
<proteinExistence type="predicted"/>
<organism evidence="1 2">
    <name type="scientific">Protomyces lactucae-debilis</name>
    <dbReference type="NCBI Taxonomy" id="2754530"/>
    <lineage>
        <taxon>Eukaryota</taxon>
        <taxon>Fungi</taxon>
        <taxon>Dikarya</taxon>
        <taxon>Ascomycota</taxon>
        <taxon>Taphrinomycotina</taxon>
        <taxon>Taphrinomycetes</taxon>
        <taxon>Taphrinales</taxon>
        <taxon>Protomycetaceae</taxon>
        <taxon>Protomyces</taxon>
    </lineage>
</organism>
<dbReference type="Gene3D" id="3.40.50.150">
    <property type="entry name" value="Vaccinia Virus protein VP39"/>
    <property type="match status" value="1"/>
</dbReference>